<dbReference type="InterPro" id="IPR003838">
    <property type="entry name" value="ABC3_permease_C"/>
</dbReference>
<dbReference type="OrthoDB" id="313105at2759"/>
<evidence type="ECO:0000256" key="1">
    <source>
        <dbReference type="ARBA" id="ARBA00004651"/>
    </source>
</evidence>
<gene>
    <name evidence="8" type="primary">Contig7623.g8128</name>
    <name evidence="8" type="ORF">STYLEM_5905</name>
</gene>
<proteinExistence type="predicted"/>
<dbReference type="InParanoid" id="A0A078A5W2"/>
<keyword evidence="3 6" id="KW-0812">Transmembrane</keyword>
<evidence type="ECO:0000313" key="9">
    <source>
        <dbReference type="Proteomes" id="UP000039865"/>
    </source>
</evidence>
<evidence type="ECO:0000256" key="3">
    <source>
        <dbReference type="ARBA" id="ARBA00022692"/>
    </source>
</evidence>
<dbReference type="OMA" id="WIESAIR"/>
<feature type="domain" description="ABC3 transporter permease C-terminal" evidence="7">
    <location>
        <begin position="897"/>
        <end position="1015"/>
    </location>
</feature>
<dbReference type="Proteomes" id="UP000039865">
    <property type="component" value="Unassembled WGS sequence"/>
</dbReference>
<dbReference type="Pfam" id="PF02687">
    <property type="entry name" value="FtsX"/>
    <property type="match status" value="2"/>
</dbReference>
<evidence type="ECO:0000256" key="4">
    <source>
        <dbReference type="ARBA" id="ARBA00022989"/>
    </source>
</evidence>
<evidence type="ECO:0000313" key="8">
    <source>
        <dbReference type="EMBL" id="CDW76940.1"/>
    </source>
</evidence>
<keyword evidence="5 6" id="KW-0472">Membrane</keyword>
<feature type="domain" description="ABC3 transporter permease C-terminal" evidence="7">
    <location>
        <begin position="377"/>
        <end position="495"/>
    </location>
</feature>
<dbReference type="GO" id="GO:0005886">
    <property type="term" value="C:plasma membrane"/>
    <property type="evidence" value="ECO:0007669"/>
    <property type="project" value="UniProtKB-SubCell"/>
</dbReference>
<feature type="transmembrane region" description="Helical" evidence="6">
    <location>
        <begin position="890"/>
        <end position="910"/>
    </location>
</feature>
<feature type="transmembrane region" description="Helical" evidence="6">
    <location>
        <begin position="417"/>
        <end position="449"/>
    </location>
</feature>
<evidence type="ECO:0000256" key="5">
    <source>
        <dbReference type="ARBA" id="ARBA00023136"/>
    </source>
</evidence>
<protein>
    <submittedName>
        <fullName evidence="8">Family protein</fullName>
    </submittedName>
</protein>
<evidence type="ECO:0000259" key="7">
    <source>
        <dbReference type="Pfam" id="PF02687"/>
    </source>
</evidence>
<feature type="transmembrane region" description="Helical" evidence="6">
    <location>
        <begin position="469"/>
        <end position="493"/>
    </location>
</feature>
<name>A0A078A5W2_STYLE</name>
<dbReference type="PANTHER" id="PTHR32522">
    <property type="match status" value="1"/>
</dbReference>
<accession>A0A078A5W2</accession>
<feature type="transmembrane region" description="Helical" evidence="6">
    <location>
        <begin position="939"/>
        <end position="966"/>
    </location>
</feature>
<feature type="transmembrane region" description="Helical" evidence="6">
    <location>
        <begin position="523"/>
        <end position="543"/>
    </location>
</feature>
<feature type="transmembrane region" description="Helical" evidence="6">
    <location>
        <begin position="986"/>
        <end position="1005"/>
    </location>
</feature>
<evidence type="ECO:0000256" key="2">
    <source>
        <dbReference type="ARBA" id="ARBA00022475"/>
    </source>
</evidence>
<dbReference type="PANTHER" id="PTHR32522:SF3">
    <property type="entry name" value="ABC3 TRANSPORTER PERMEASE PROTEIN DOMAIN-CONTAINING PROTEIN"/>
    <property type="match status" value="1"/>
</dbReference>
<feature type="transmembrane region" description="Helical" evidence="6">
    <location>
        <begin position="617"/>
        <end position="638"/>
    </location>
</feature>
<evidence type="ECO:0000256" key="6">
    <source>
        <dbReference type="SAM" id="Phobius"/>
    </source>
</evidence>
<feature type="transmembrane region" description="Helical" evidence="6">
    <location>
        <begin position="555"/>
        <end position="574"/>
    </location>
</feature>
<dbReference type="AlphaFoldDB" id="A0A078A5W2"/>
<organism evidence="8 9">
    <name type="scientific">Stylonychia lemnae</name>
    <name type="common">Ciliate</name>
    <dbReference type="NCBI Taxonomy" id="5949"/>
    <lineage>
        <taxon>Eukaryota</taxon>
        <taxon>Sar</taxon>
        <taxon>Alveolata</taxon>
        <taxon>Ciliophora</taxon>
        <taxon>Intramacronucleata</taxon>
        <taxon>Spirotrichea</taxon>
        <taxon>Stichotrichia</taxon>
        <taxon>Sporadotrichida</taxon>
        <taxon>Oxytrichidae</taxon>
        <taxon>Stylonychinae</taxon>
        <taxon>Stylonychia</taxon>
    </lineage>
</organism>
<comment type="subcellular location">
    <subcellularLocation>
        <location evidence="1">Cell membrane</location>
        <topology evidence="1">Multi-pass membrane protein</topology>
    </subcellularLocation>
</comment>
<keyword evidence="4 6" id="KW-1133">Transmembrane helix</keyword>
<dbReference type="EMBL" id="CCKQ01005682">
    <property type="protein sequence ID" value="CDW76940.1"/>
    <property type="molecule type" value="Genomic_DNA"/>
</dbReference>
<reference evidence="8 9" key="1">
    <citation type="submission" date="2014-06" db="EMBL/GenBank/DDBJ databases">
        <authorList>
            <person name="Swart Estienne"/>
        </authorList>
    </citation>
    <scope>NUCLEOTIDE SEQUENCE [LARGE SCALE GENOMIC DNA]</scope>
    <source>
        <strain evidence="8 9">130c</strain>
    </source>
</reference>
<keyword evidence="9" id="KW-1185">Reference proteome</keyword>
<sequence>MRKCIKSIGKNTKIIKMVLAILIVLSVLPSITVIFWKQKQYLIGELDATLYTQLSSANGSAFLNYTKVQELLKGDPENYKISPRKIFCATRITLIKNREQEQLVLRKNQESQKLKNQKHGQINERQLSIDEQDLKINKTESESSSQQNPKVVEEEYTCLYAIDTDREREIQIGERYKYPKLEKDQCYLNFYQLSSLGGIIGDELILDLMADELIQQLIRLYNEQHADFYALPRIIPNIIYDPLSIKCKVRDSFRTTHVKLPNWRDSNAAFVEYEHLFETLLQNFPINLRQNRDFIKFATNNQKLEYFADQIVMTLPSPRQDWYQNKDFDVTYTRITQYMGKLQEKLGFYSVSFDLGLLRNMGYIQNNFAMYYLLIDIIVIIFVIISVMLVHSLIMIKVETKTYETGILRMVGVKQKNLLFMMFIQCAMFVAPAILLAFIVCIPALEAVYTIVLGALLDSRFEPYPTKDAAIVAILIGTLIPFLSSIMPMMALLDQNLITSLSYERSRVQSHYIEMIDSNKASILPRFLFGLFVATYGFIVYYFLPLSMLANNLTLLLRIFVFILVCFIFGLSLLTSNLQTLLERVIIKSMFFWEKKSTQIMLNNNIKAHRPRNKFTTTIYSTALGFVIFLLITSRVIVQLFESKIFNWYGSLPMFRSGDPIALQPQYIEPALIKYKEYIESHSFITTKLDQLKSSYDAGFQVSNIPRTEYLDVFINGIQPNFFEVVRQDLVSFHKKKSALTIGEALYTAKGSQGCIIGSYPSDKVKTRTQDDMEYFILQSKSYKNSLVRLRPVVEMKQSPIFQFIDREPQEADSSNSLLISLPMMAYFQNRKFSDLTFNNLIVKFKDEKSKKQFNDDLQQAVKLAVPKGHLDGFWIESAIRSQQEMGDRVLTNIFNLIIIVTLLLGFFSLSSTMQSNIYEQSKEIGVLRSIGVKKISIIMLYVYESFVLVTASSALGTLIGCILGYSMCLQFSLIVRIPIHLFFPFQQMILIVICSIVCSFVSTYKPTKKIIDQNISEILKTA</sequence>
<keyword evidence="2" id="KW-1003">Cell membrane</keyword>
<feature type="transmembrane region" description="Helical" evidence="6">
    <location>
        <begin position="369"/>
        <end position="396"/>
    </location>
</feature>